<evidence type="ECO:0000313" key="1">
    <source>
        <dbReference type="EMBL" id="ADE55754.1"/>
    </source>
</evidence>
<accession>D5EQ21</accession>
<dbReference type="RefSeq" id="WP_013044476.1">
    <property type="nucleotide sequence ID" value="NC_014008.1"/>
</dbReference>
<dbReference type="HOGENOM" id="CLU_1575821_0_0_0"/>
<keyword evidence="2" id="KW-1185">Reference proteome</keyword>
<evidence type="ECO:0008006" key="3">
    <source>
        <dbReference type="Google" id="ProtNLM"/>
    </source>
</evidence>
<organism evidence="1 2">
    <name type="scientific">Coraliomargarita akajimensis (strain DSM 45221 / IAM 15411 / JCM 23193 / KCTC 12865 / 04OKA010-24)</name>
    <dbReference type="NCBI Taxonomy" id="583355"/>
    <lineage>
        <taxon>Bacteria</taxon>
        <taxon>Pseudomonadati</taxon>
        <taxon>Verrucomicrobiota</taxon>
        <taxon>Opitutia</taxon>
        <taxon>Puniceicoccales</taxon>
        <taxon>Coraliomargaritaceae</taxon>
        <taxon>Coraliomargarita</taxon>
    </lineage>
</organism>
<dbReference type="KEGG" id="caa:Caka_2739"/>
<gene>
    <name evidence="1" type="ordered locus">Caka_2739</name>
</gene>
<name>D5EQ21_CORAD</name>
<proteinExistence type="predicted"/>
<dbReference type="Proteomes" id="UP000000925">
    <property type="component" value="Chromosome"/>
</dbReference>
<dbReference type="AlphaFoldDB" id="D5EQ21"/>
<dbReference type="eggNOG" id="COG2930">
    <property type="taxonomic scope" value="Bacteria"/>
</dbReference>
<dbReference type="STRING" id="583355.Caka_2739"/>
<evidence type="ECO:0000313" key="2">
    <source>
        <dbReference type="Proteomes" id="UP000000925"/>
    </source>
</evidence>
<reference evidence="1 2" key="1">
    <citation type="journal article" date="2010" name="Stand. Genomic Sci.">
        <title>Complete genome sequence of Coraliomargarita akajimensis type strain (04OKA010-24).</title>
        <authorList>
            <person name="Mavromatis K."/>
            <person name="Abt B."/>
            <person name="Brambilla E."/>
            <person name="Lapidus A."/>
            <person name="Copeland A."/>
            <person name="Deshpande S."/>
            <person name="Nolan M."/>
            <person name="Lucas S."/>
            <person name="Tice H."/>
            <person name="Cheng J.F."/>
            <person name="Han C."/>
            <person name="Detter J.C."/>
            <person name="Woyke T."/>
            <person name="Goodwin L."/>
            <person name="Pitluck S."/>
            <person name="Held B."/>
            <person name="Brettin T."/>
            <person name="Tapia R."/>
            <person name="Ivanova N."/>
            <person name="Mikhailova N."/>
            <person name="Pati A."/>
            <person name="Liolios K."/>
            <person name="Chen A."/>
            <person name="Palaniappan K."/>
            <person name="Land M."/>
            <person name="Hauser L."/>
            <person name="Chang Y.J."/>
            <person name="Jeffries C.D."/>
            <person name="Rohde M."/>
            <person name="Goker M."/>
            <person name="Bristow J."/>
            <person name="Eisen J.A."/>
            <person name="Markowitz V."/>
            <person name="Hugenholtz P."/>
            <person name="Klenk H.P."/>
            <person name="Kyrpides N.C."/>
        </authorList>
    </citation>
    <scope>NUCLEOTIDE SEQUENCE [LARGE SCALE GENOMIC DNA]</scope>
    <source>
        <strain evidence="2">DSM 45221 / IAM 15411 / JCM 23193 / KCTC 12865</strain>
    </source>
</reference>
<sequence length="169" mass="18309">MSQVGCRSLSTEAQNEIVVMVDESLERFYQQDPELKTELTESLGYLLVDKKVVKIPGIGWGGGKGVVVANTDGARNFVKVSRLELGAGWGARSYKVLLLIDDPELLERMQEGTWVYGLGAEASAGTAAVEGTADQVKPDKEYTVHVLSDGGASATFTLRAIRVRPYSTR</sequence>
<protein>
    <recommendedName>
        <fullName evidence="3">Ysc84 actin-binding domain-containing protein</fullName>
    </recommendedName>
</protein>
<dbReference type="EMBL" id="CP001998">
    <property type="protein sequence ID" value="ADE55754.1"/>
    <property type="molecule type" value="Genomic_DNA"/>
</dbReference>